<dbReference type="PIRSF" id="PIRSF000047">
    <property type="entry name" value="Cytochrome_CYPVIIA1"/>
    <property type="match status" value="1"/>
</dbReference>
<accession>A0A0P6JDE0</accession>
<evidence type="ECO:0000313" key="29">
    <source>
        <dbReference type="EMBL" id="JAO01402.1"/>
    </source>
</evidence>
<organism evidence="29">
    <name type="scientific">Heterocephalus glaber</name>
    <name type="common">Naked mole rat</name>
    <dbReference type="NCBI Taxonomy" id="10181"/>
    <lineage>
        <taxon>Eukaryota</taxon>
        <taxon>Metazoa</taxon>
        <taxon>Chordata</taxon>
        <taxon>Craniata</taxon>
        <taxon>Vertebrata</taxon>
        <taxon>Euteleostomi</taxon>
        <taxon>Mammalia</taxon>
        <taxon>Eutheria</taxon>
        <taxon>Euarchontoglires</taxon>
        <taxon>Glires</taxon>
        <taxon>Rodentia</taxon>
        <taxon>Hystricomorpha</taxon>
        <taxon>Bathyergidae</taxon>
        <taxon>Heterocephalus</taxon>
    </lineage>
</organism>
<keyword evidence="6 24" id="KW-0349">Heme</keyword>
<evidence type="ECO:0000256" key="5">
    <source>
        <dbReference type="ARBA" id="ARBA00010617"/>
    </source>
</evidence>
<evidence type="ECO:0000256" key="25">
    <source>
        <dbReference type="PIRSR" id="PIRSR000047-1"/>
    </source>
</evidence>
<dbReference type="GO" id="GO:0007586">
    <property type="term" value="P:digestion"/>
    <property type="evidence" value="ECO:0007669"/>
    <property type="project" value="UniProtKB-ARBA"/>
</dbReference>
<dbReference type="GO" id="GO:0008396">
    <property type="term" value="F:oxysterol 7-alpha-hydroxylase activity"/>
    <property type="evidence" value="ECO:0007669"/>
    <property type="project" value="TreeGrafter"/>
</dbReference>
<keyword evidence="10" id="KW-0492">Microsome</keyword>
<sequence length="501" mass="56886">MFGDLDPGVAVVAALLTGVVLLVVLRRRGPRRPPCAAGWIPWVGAGLRFGKAPLEFIEQARAQYGPIFTIFAMGNRMTFVTEEEGIDVFLKSKEVNFELAVQYPVYRTASVPKNIFLTLHEKLHMTMKGKMGTFNMYQFMGRLNEEFHEQLEDLGPHGTMDLISLVRCLLYPVTVNVLFKKGLIVSHKRKIEDFYWHFQIYDEGFEYGSQMPEWLLRNWSKSKRWLLALFEESIPDIKAYKPERDDCATLMQAVLDVVEGEADRHSVSYALLMLWASLSNAVPITFWTLVFILSHGDIHKTIVEGISSVLGGAGREKITVSEDKLKKLLLIKWCILEAIRLRAPGVITRKVVKPVKILNYTVPSGDLLMLSPFWLHRNPKYFPDPESFRPERWKEANLEKHVFLDGYMAFGGGKFQCPGRWFALLEIQICIILILYKYDCSLLDPLPKQSHLHVVGVPQPEGRCRIEYKHRHDVCQAPRGPGPSGGATPPATHLAPGLQEG</sequence>
<comment type="subcellular location">
    <subcellularLocation>
        <location evidence="3">Endoplasmic reticulum membrane</location>
        <topology evidence="3">Multi-pass membrane protein</topology>
    </subcellularLocation>
    <subcellularLocation>
        <location evidence="2">Microsome membrane</location>
        <topology evidence="2">Multi-pass membrane protein</topology>
    </subcellularLocation>
</comment>
<evidence type="ECO:0000256" key="15">
    <source>
        <dbReference type="ARBA" id="ARBA00023098"/>
    </source>
</evidence>
<comment type="pathway">
    <text evidence="4">Lipid metabolism; bile acid biosynthesis.</text>
</comment>
<name>A0A0P6JDE0_HETGA</name>
<comment type="cofactor">
    <cofactor evidence="1 24 25">
        <name>heme</name>
        <dbReference type="ChEBI" id="CHEBI:30413"/>
    </cofactor>
</comment>
<dbReference type="InterPro" id="IPR050529">
    <property type="entry name" value="CYP450_sterol_14alpha_dmase"/>
</dbReference>
<dbReference type="AlphaFoldDB" id="A0A0P6JDE0"/>
<evidence type="ECO:0000256" key="24">
    <source>
        <dbReference type="PIRNR" id="PIRNR000047"/>
    </source>
</evidence>
<evidence type="ECO:0000256" key="22">
    <source>
        <dbReference type="ARBA" id="ARBA00077814"/>
    </source>
</evidence>
<evidence type="ECO:0000256" key="2">
    <source>
        <dbReference type="ARBA" id="ARBA00004154"/>
    </source>
</evidence>
<evidence type="ECO:0000256" key="26">
    <source>
        <dbReference type="PIRSR" id="PIRSR000047-2"/>
    </source>
</evidence>
<evidence type="ECO:0000256" key="10">
    <source>
        <dbReference type="ARBA" id="ARBA00022848"/>
    </source>
</evidence>
<dbReference type="EC" id="1.14.14.26" evidence="20"/>
<evidence type="ECO:0000256" key="4">
    <source>
        <dbReference type="ARBA" id="ARBA00004860"/>
    </source>
</evidence>
<evidence type="ECO:0000256" key="8">
    <source>
        <dbReference type="ARBA" id="ARBA00022723"/>
    </source>
</evidence>
<evidence type="ECO:0000256" key="17">
    <source>
        <dbReference type="ARBA" id="ARBA00023221"/>
    </source>
</evidence>
<evidence type="ECO:0000256" key="20">
    <source>
        <dbReference type="ARBA" id="ARBA00066439"/>
    </source>
</evidence>
<comment type="function">
    <text evidence="19">A cytochrome P450 monooxygenase involved in neural cholesterol clearance through bile acid synthesis. Catalyzes 7-alpha hydroxylation of (24S)-hydroxycholesterol, a neural oxysterol that is metabolized to bile acids in the liver. Mechanistically, uses molecular oxygen inserting one oxygen atom into a substrate, and reducing the second into a water molecule, with two electrons provided by NADPH via cytochrome P450 reductase (CPR; NADPH-ferrihemoprotein reductase).</text>
</comment>
<keyword evidence="15" id="KW-0443">Lipid metabolism</keyword>
<dbReference type="InterPro" id="IPR001128">
    <property type="entry name" value="Cyt_P450"/>
</dbReference>
<dbReference type="InterPro" id="IPR036396">
    <property type="entry name" value="Cyt_P450_sf"/>
</dbReference>
<dbReference type="GO" id="GO:0020037">
    <property type="term" value="F:heme binding"/>
    <property type="evidence" value="ECO:0007669"/>
    <property type="project" value="InterPro"/>
</dbReference>
<dbReference type="GO" id="GO:0005789">
    <property type="term" value="C:endoplasmic reticulum membrane"/>
    <property type="evidence" value="ECO:0007669"/>
    <property type="project" value="UniProtKB-SubCell"/>
</dbReference>
<dbReference type="InterPro" id="IPR002403">
    <property type="entry name" value="Cyt_P450_E_grp-IV"/>
</dbReference>
<evidence type="ECO:0000256" key="23">
    <source>
        <dbReference type="ARBA" id="ARBA00078877"/>
    </source>
</evidence>
<evidence type="ECO:0000256" key="3">
    <source>
        <dbReference type="ARBA" id="ARBA00004477"/>
    </source>
</evidence>
<dbReference type="EMBL" id="GEBF01002231">
    <property type="protein sequence ID" value="JAO01402.1"/>
    <property type="molecule type" value="Transcribed_RNA"/>
</dbReference>
<feature type="transmembrane region" description="Helical" evidence="28">
    <location>
        <begin position="6"/>
        <end position="25"/>
    </location>
</feature>
<dbReference type="SUPFAM" id="SSF48264">
    <property type="entry name" value="Cytochrome P450"/>
    <property type="match status" value="1"/>
</dbReference>
<dbReference type="PRINTS" id="PR00465">
    <property type="entry name" value="EP450IV"/>
</dbReference>
<evidence type="ECO:0000256" key="16">
    <source>
        <dbReference type="ARBA" id="ARBA00023136"/>
    </source>
</evidence>
<dbReference type="GO" id="GO:0016125">
    <property type="term" value="P:sterol metabolic process"/>
    <property type="evidence" value="ECO:0007669"/>
    <property type="project" value="UniProtKB-ARBA"/>
</dbReference>
<evidence type="ECO:0000256" key="18">
    <source>
        <dbReference type="ARBA" id="ARBA00049645"/>
    </source>
</evidence>
<evidence type="ECO:0000256" key="27">
    <source>
        <dbReference type="SAM" id="MobiDB-lite"/>
    </source>
</evidence>
<evidence type="ECO:0000256" key="6">
    <source>
        <dbReference type="ARBA" id="ARBA00022617"/>
    </source>
</evidence>
<evidence type="ECO:0000256" key="1">
    <source>
        <dbReference type="ARBA" id="ARBA00001971"/>
    </source>
</evidence>
<evidence type="ECO:0000256" key="11">
    <source>
        <dbReference type="ARBA" id="ARBA00022989"/>
    </source>
</evidence>
<feature type="binding site" description="axial binding residue" evidence="25">
    <location>
        <position position="417"/>
    </location>
    <ligand>
        <name>heme</name>
        <dbReference type="ChEBI" id="CHEBI:30413"/>
    </ligand>
    <ligandPart>
        <name>Fe</name>
        <dbReference type="ChEBI" id="CHEBI:18248"/>
    </ligandPart>
</feature>
<dbReference type="Gene3D" id="1.10.630.10">
    <property type="entry name" value="Cytochrome P450"/>
    <property type="match status" value="1"/>
</dbReference>
<reference evidence="29" key="1">
    <citation type="submission" date="2015-10" db="EMBL/GenBank/DDBJ databases">
        <title>FRAMA: From RNA-seq data to annotated mRNA assemblies.</title>
        <authorList>
            <person name="Bens M."/>
            <person name="Sahm A."/>
            <person name="Jahn N."/>
            <person name="Morhart M."/>
            <person name="Holtze S."/>
            <person name="Hildebrandt T.B."/>
            <person name="Platzer M."/>
            <person name="Szafranski K."/>
        </authorList>
    </citation>
    <scope>NUCLEOTIDE SEQUENCE</scope>
    <source>
        <tissue evidence="29">Liver</tissue>
    </source>
</reference>
<comment type="pathway">
    <text evidence="18">Steroid metabolism; cholesterol degradation.</text>
</comment>
<evidence type="ECO:0000256" key="7">
    <source>
        <dbReference type="ARBA" id="ARBA00022692"/>
    </source>
</evidence>
<keyword evidence="7 28" id="KW-0812">Transmembrane</keyword>
<dbReference type="GO" id="GO:0005506">
    <property type="term" value="F:iron ion binding"/>
    <property type="evidence" value="ECO:0007669"/>
    <property type="project" value="InterPro"/>
</dbReference>
<dbReference type="PANTHER" id="PTHR24304">
    <property type="entry name" value="CYTOCHROME P450 FAMILY 7"/>
    <property type="match status" value="1"/>
</dbReference>
<keyword evidence="9 24" id="KW-0256">Endoplasmic reticulum</keyword>
<keyword evidence="16 24" id="KW-0472">Membrane</keyword>
<keyword evidence="12" id="KW-0560">Oxidoreductase</keyword>
<evidence type="ECO:0000256" key="12">
    <source>
        <dbReference type="ARBA" id="ARBA00023002"/>
    </source>
</evidence>
<dbReference type="FunFam" id="1.10.630.10:FF:000060">
    <property type="entry name" value="Cytochrome P450 family 39 subfamily A member 1"/>
    <property type="match status" value="1"/>
</dbReference>
<keyword evidence="8 24" id="KW-0479">Metal-binding</keyword>
<proteinExistence type="inferred from homology"/>
<dbReference type="Pfam" id="PF00067">
    <property type="entry name" value="p450"/>
    <property type="match status" value="1"/>
</dbReference>
<gene>
    <name evidence="29" type="primary">CYP39A1</name>
</gene>
<dbReference type="GO" id="GO:0006699">
    <property type="term" value="P:bile acid biosynthetic process"/>
    <property type="evidence" value="ECO:0007669"/>
    <property type="project" value="TreeGrafter"/>
</dbReference>
<feature type="region of interest" description="Disordered" evidence="27">
    <location>
        <begin position="477"/>
        <end position="501"/>
    </location>
</feature>
<evidence type="ECO:0000256" key="19">
    <source>
        <dbReference type="ARBA" id="ARBA00056715"/>
    </source>
</evidence>
<keyword evidence="13 24" id="KW-0408">Iron</keyword>
<protein>
    <recommendedName>
        <fullName evidence="21">24-hydroxycholesterol 7-alpha-hydroxylase</fullName>
        <ecNumber evidence="20">1.14.14.26</ecNumber>
    </recommendedName>
    <alternativeName>
        <fullName evidence="23">Cytochrome P450 39A1</fullName>
    </alternativeName>
    <alternativeName>
        <fullName evidence="22">Oxysterol 7-alpha-hydroxylase</fullName>
    </alternativeName>
</protein>
<dbReference type="InterPro" id="IPR024204">
    <property type="entry name" value="Cyt_P450_CYP7A1-type"/>
</dbReference>
<dbReference type="GO" id="GO:0033782">
    <property type="term" value="F:24S-hydroxycholesterol 7-alpha-hydroxylase activity"/>
    <property type="evidence" value="ECO:0007669"/>
    <property type="project" value="UniProtKB-EC"/>
</dbReference>
<feature type="transmembrane region" description="Helical" evidence="28">
    <location>
        <begin position="269"/>
        <end position="293"/>
    </location>
</feature>
<comment type="similarity">
    <text evidence="5 24">Belongs to the cytochrome P450 family.</text>
</comment>
<evidence type="ECO:0000256" key="14">
    <source>
        <dbReference type="ARBA" id="ARBA00023033"/>
    </source>
</evidence>
<dbReference type="CDD" id="cd20635">
    <property type="entry name" value="CYP39A1"/>
    <property type="match status" value="1"/>
</dbReference>
<keyword evidence="14" id="KW-0503">Monooxygenase</keyword>
<evidence type="ECO:0000256" key="21">
    <source>
        <dbReference type="ARBA" id="ARBA00071791"/>
    </source>
</evidence>
<dbReference type="GO" id="GO:0042632">
    <property type="term" value="P:cholesterol homeostasis"/>
    <property type="evidence" value="ECO:0007669"/>
    <property type="project" value="TreeGrafter"/>
</dbReference>
<evidence type="ECO:0000256" key="28">
    <source>
        <dbReference type="SAM" id="Phobius"/>
    </source>
</evidence>
<evidence type="ECO:0000256" key="13">
    <source>
        <dbReference type="ARBA" id="ARBA00023004"/>
    </source>
</evidence>
<keyword evidence="11 28" id="KW-1133">Transmembrane helix</keyword>
<feature type="binding site" evidence="26">
    <location>
        <position position="280"/>
    </location>
    <ligand>
        <name>substrate</name>
    </ligand>
</feature>
<keyword evidence="17" id="KW-0753">Steroid metabolism</keyword>
<dbReference type="PANTHER" id="PTHR24304:SF2">
    <property type="entry name" value="24-HYDROXYCHOLESTEROL 7-ALPHA-HYDROXYLASE"/>
    <property type="match status" value="1"/>
</dbReference>
<evidence type="ECO:0000256" key="9">
    <source>
        <dbReference type="ARBA" id="ARBA00022824"/>
    </source>
</evidence>